<name>A0A2N7W5Y2_9BURK</name>
<evidence type="ECO:0000313" key="2">
    <source>
        <dbReference type="EMBL" id="CAB3725641.1"/>
    </source>
</evidence>
<dbReference type="Proteomes" id="UP000235659">
    <property type="component" value="Unassembled WGS sequence"/>
</dbReference>
<protein>
    <recommendedName>
        <fullName evidence="6">Type III secretion protein</fullName>
    </recommendedName>
</protein>
<dbReference type="EMBL" id="CADIJZ010000023">
    <property type="protein sequence ID" value="CAB3725641.1"/>
    <property type="molecule type" value="Genomic_DNA"/>
</dbReference>
<dbReference type="InterPro" id="IPR013393">
    <property type="entry name" value="T3SS_HrpB4"/>
</dbReference>
<feature type="region of interest" description="Disordered" evidence="1">
    <location>
        <begin position="22"/>
        <end position="45"/>
    </location>
</feature>
<reference evidence="2 5" key="2">
    <citation type="submission" date="2020-04" db="EMBL/GenBank/DDBJ databases">
        <authorList>
            <person name="De Canck E."/>
        </authorList>
    </citation>
    <scope>NUCLEOTIDE SEQUENCE [LARGE SCALE GENOMIC DNA]</scope>
    <source>
        <strain evidence="2 5">LMG 27174</strain>
    </source>
</reference>
<evidence type="ECO:0008006" key="6">
    <source>
        <dbReference type="Google" id="ProtNLM"/>
    </source>
</evidence>
<dbReference type="OrthoDB" id="9096618at2"/>
<gene>
    <name evidence="3" type="ORF">C0Z16_30170</name>
    <name evidence="2" type="ORF">LMG27174_05340</name>
</gene>
<keyword evidence="4" id="KW-1185">Reference proteome</keyword>
<dbReference type="Proteomes" id="UP000494205">
    <property type="component" value="Unassembled WGS sequence"/>
</dbReference>
<dbReference type="AlphaFoldDB" id="A0A2N7W5Y2"/>
<evidence type="ECO:0000313" key="4">
    <source>
        <dbReference type="Proteomes" id="UP000235659"/>
    </source>
</evidence>
<accession>A0A2N7W5Y2</accession>
<evidence type="ECO:0000313" key="3">
    <source>
        <dbReference type="EMBL" id="PMS24810.1"/>
    </source>
</evidence>
<dbReference type="EMBL" id="PNXY01000032">
    <property type="protein sequence ID" value="PMS24810.1"/>
    <property type="molecule type" value="Genomic_DNA"/>
</dbReference>
<organism evidence="2 5">
    <name type="scientific">Paraburkholderia rhynchosiae</name>
    <dbReference type="NCBI Taxonomy" id="487049"/>
    <lineage>
        <taxon>Bacteria</taxon>
        <taxon>Pseudomonadati</taxon>
        <taxon>Pseudomonadota</taxon>
        <taxon>Betaproteobacteria</taxon>
        <taxon>Burkholderiales</taxon>
        <taxon>Burkholderiaceae</taxon>
        <taxon>Paraburkholderia</taxon>
    </lineage>
</organism>
<sequence length="254" mass="27124">MNEARVEAFGTEGHAEVVAEVQSEAEHEAGQQAQAEEEAQAEESALADVEIPAASRLLQWLTAYEARIAEAAARSGEEQCRLWGVPFTSDASRAWYVAREVWLGPAVPVSAFAPRANRLALLDGAWLRRVLAARAIYPSRGMLRRIVSGATRRALSDALGEHALAVLAQLGVNAPSVSAALSTDLAVDALARAGHLLFERDDAWTLAPARTLIAIALDRDADAKGASASPDPDESADFLLICGTLFPELTWLFG</sequence>
<evidence type="ECO:0000313" key="5">
    <source>
        <dbReference type="Proteomes" id="UP000494205"/>
    </source>
</evidence>
<proteinExistence type="predicted"/>
<dbReference type="RefSeq" id="WP_102635710.1">
    <property type="nucleotide sequence ID" value="NZ_CADIJZ010000023.1"/>
</dbReference>
<reference evidence="3 4" key="1">
    <citation type="submission" date="2018-01" db="EMBL/GenBank/DDBJ databases">
        <title>Whole genome analyses suggest that Burkholderia sensu lato contains two further novel genera in the rhizoxinica-symbiotica group Mycetohabitans gen. nov., and Trinickia gen. nov.: implications for the evolution of diazotrophy and nodulation in the Burkholderiaceae.</title>
        <authorList>
            <person name="Estrada-de los Santos P."/>
            <person name="Palmer M."/>
            <person name="Chavez-Ramirez B."/>
            <person name="Beukes C."/>
            <person name="Steenkamp E.T."/>
            <person name="Hirsch A.M."/>
            <person name="Manyaka P."/>
            <person name="Maluk M."/>
            <person name="Lafos M."/>
            <person name="Crook M."/>
            <person name="Gross E."/>
            <person name="Simon M.F."/>
            <person name="Bueno dos Reis Junior F."/>
            <person name="Poole P.S."/>
            <person name="Venter S.N."/>
            <person name="James E.K."/>
        </authorList>
    </citation>
    <scope>NUCLEOTIDE SEQUENCE [LARGE SCALE GENOMIC DNA]</scope>
    <source>
        <strain evidence="3 4">WSM 3937</strain>
    </source>
</reference>
<evidence type="ECO:0000256" key="1">
    <source>
        <dbReference type="SAM" id="MobiDB-lite"/>
    </source>
</evidence>
<dbReference type="Pfam" id="PF09502">
    <property type="entry name" value="HrpB4"/>
    <property type="match status" value="1"/>
</dbReference>